<accession>A0ABV7GQL8</accession>
<comment type="caution">
    <text evidence="1">The sequence shown here is derived from an EMBL/GenBank/DDBJ whole genome shotgun (WGS) entry which is preliminary data.</text>
</comment>
<dbReference type="RefSeq" id="WP_275631183.1">
    <property type="nucleotide sequence ID" value="NZ_JARGYD010000001.1"/>
</dbReference>
<protein>
    <submittedName>
        <fullName evidence="1">Uncharacterized protein</fullName>
    </submittedName>
</protein>
<proteinExistence type="predicted"/>
<dbReference type="EMBL" id="JBHRTB010000010">
    <property type="protein sequence ID" value="MFC3143913.1"/>
    <property type="molecule type" value="Genomic_DNA"/>
</dbReference>
<keyword evidence="2" id="KW-1185">Reference proteome</keyword>
<gene>
    <name evidence="1" type="ORF">ACFOGP_14420</name>
</gene>
<evidence type="ECO:0000313" key="1">
    <source>
        <dbReference type="EMBL" id="MFC3143913.1"/>
    </source>
</evidence>
<reference evidence="2" key="1">
    <citation type="journal article" date="2019" name="Int. J. Syst. Evol. Microbiol.">
        <title>The Global Catalogue of Microorganisms (GCM) 10K type strain sequencing project: providing services to taxonomists for standard genome sequencing and annotation.</title>
        <authorList>
            <consortium name="The Broad Institute Genomics Platform"/>
            <consortium name="The Broad Institute Genome Sequencing Center for Infectious Disease"/>
            <person name="Wu L."/>
            <person name="Ma J."/>
        </authorList>
    </citation>
    <scope>NUCLEOTIDE SEQUENCE [LARGE SCALE GENOMIC DNA]</scope>
    <source>
        <strain evidence="2">KCTC 52366</strain>
    </source>
</reference>
<sequence length="197" mass="21559">MEISFHYARDRQYYAIRFGAGPFETVPFLSELRFWGVDRFPCPRLSTVAALIALGDHPMTSATLPNAELNVPLCAAISEHFGIELHPSKYNAERRDLAGGDLVVAPTRFTAPRDPRTFVDGGEVLTWISLDDIGGPLGGLVRTNLDAFQMDEMTKNLVVALCCAGKEVGHIVLDGAPPKLAQLMHWLGLELVTPSEV</sequence>
<organism evidence="1 2">
    <name type="scientific">Psychromarinibacter halotolerans</name>
    <dbReference type="NCBI Taxonomy" id="1775175"/>
    <lineage>
        <taxon>Bacteria</taxon>
        <taxon>Pseudomonadati</taxon>
        <taxon>Pseudomonadota</taxon>
        <taxon>Alphaproteobacteria</taxon>
        <taxon>Rhodobacterales</taxon>
        <taxon>Paracoccaceae</taxon>
        <taxon>Psychromarinibacter</taxon>
    </lineage>
</organism>
<evidence type="ECO:0000313" key="2">
    <source>
        <dbReference type="Proteomes" id="UP001595632"/>
    </source>
</evidence>
<name>A0ABV7GQL8_9RHOB</name>
<dbReference type="Proteomes" id="UP001595632">
    <property type="component" value="Unassembled WGS sequence"/>
</dbReference>